<sequence length="469" mass="54154">MDVLIKWEDGTENVVAIKELSLIDGSNRFEKYKKLKMDYGGKLYYGIIVATENDDDSDAQYNNSDDNSQEEVGLSKSPLSECGSDNTNKELETNFRKINKRSPKANEAANLGKEDSKEKLCEHPNCSFEIYSACICLKVLLCFEHFEANNNCRSHQDYNPESLFRVEGSPREVSFKKVRKINSYKLAKEVKNKGQRYVRPKTMNLMPPKQLGLRRNGESCSKRNKKCSLFSDGKRQEIMQDFYSMGSLQLQREYIERYIKMEEIKQKTTQKGVSRKNKSNYYFLLLDDDELPVYIRERDTKATQEHWAIVVNFFETYPQLLKRTFANQAEDNAELRGLWETLTSQLNSTGHGMKSVAKWQQKTGKANRKMDKAMEVPPSPPPLAQIASTSSSSTATKRKTGVEEMIHRKKLKCTQTEKTKRFVSINRMHAEQLEIIKQIDNKVGVMSSAIVEIKDDFKRFVNHMIEKNL</sequence>
<organism evidence="2 3">
    <name type="scientific">Psylliodes chrysocephalus</name>
    <dbReference type="NCBI Taxonomy" id="3402493"/>
    <lineage>
        <taxon>Eukaryota</taxon>
        <taxon>Metazoa</taxon>
        <taxon>Ecdysozoa</taxon>
        <taxon>Arthropoda</taxon>
        <taxon>Hexapoda</taxon>
        <taxon>Insecta</taxon>
        <taxon>Pterygota</taxon>
        <taxon>Neoptera</taxon>
        <taxon>Endopterygota</taxon>
        <taxon>Coleoptera</taxon>
        <taxon>Polyphaga</taxon>
        <taxon>Cucujiformia</taxon>
        <taxon>Chrysomeloidea</taxon>
        <taxon>Chrysomelidae</taxon>
        <taxon>Galerucinae</taxon>
        <taxon>Alticini</taxon>
        <taxon>Psylliodes</taxon>
    </lineage>
</organism>
<dbReference type="PANTHER" id="PTHR10773">
    <property type="entry name" value="DNA-DIRECTED RNA POLYMERASES I, II, AND III SUBUNIT RPABC2"/>
    <property type="match status" value="1"/>
</dbReference>
<evidence type="ECO:0000313" key="2">
    <source>
        <dbReference type="EMBL" id="CAH1102275.1"/>
    </source>
</evidence>
<dbReference type="EMBL" id="OV651824">
    <property type="protein sequence ID" value="CAH1102275.1"/>
    <property type="molecule type" value="Genomic_DNA"/>
</dbReference>
<reference evidence="2" key="1">
    <citation type="submission" date="2022-01" db="EMBL/GenBank/DDBJ databases">
        <authorList>
            <person name="King R."/>
        </authorList>
    </citation>
    <scope>NUCLEOTIDE SEQUENCE</scope>
</reference>
<dbReference type="Proteomes" id="UP001153636">
    <property type="component" value="Chromosome 12"/>
</dbReference>
<dbReference type="AlphaFoldDB" id="A0A9P0G9Y5"/>
<evidence type="ECO:0000313" key="3">
    <source>
        <dbReference type="Proteomes" id="UP001153636"/>
    </source>
</evidence>
<name>A0A9P0G9Y5_9CUCU</name>
<keyword evidence="3" id="KW-1185">Reference proteome</keyword>
<dbReference type="PANTHER" id="PTHR10773:SF19">
    <property type="match status" value="1"/>
</dbReference>
<protein>
    <submittedName>
        <fullName evidence="2">Uncharacterized protein</fullName>
    </submittedName>
</protein>
<evidence type="ECO:0000256" key="1">
    <source>
        <dbReference type="SAM" id="MobiDB-lite"/>
    </source>
</evidence>
<proteinExistence type="predicted"/>
<gene>
    <name evidence="2" type="ORF">PSYICH_LOCUS3046</name>
</gene>
<feature type="region of interest" description="Disordered" evidence="1">
    <location>
        <begin position="372"/>
        <end position="403"/>
    </location>
</feature>
<feature type="region of interest" description="Disordered" evidence="1">
    <location>
        <begin position="56"/>
        <end position="88"/>
    </location>
</feature>
<accession>A0A9P0G9Y5</accession>
<dbReference type="OrthoDB" id="6777657at2759"/>